<keyword evidence="1" id="KW-0812">Transmembrane</keyword>
<evidence type="ECO:0000256" key="1">
    <source>
        <dbReference type="SAM" id="Phobius"/>
    </source>
</evidence>
<keyword evidence="3" id="KW-1185">Reference proteome</keyword>
<organism evidence="2 3">
    <name type="scientific">Acidicapsa dinghuensis</name>
    <dbReference type="NCBI Taxonomy" id="2218256"/>
    <lineage>
        <taxon>Bacteria</taxon>
        <taxon>Pseudomonadati</taxon>
        <taxon>Acidobacteriota</taxon>
        <taxon>Terriglobia</taxon>
        <taxon>Terriglobales</taxon>
        <taxon>Acidobacteriaceae</taxon>
        <taxon>Acidicapsa</taxon>
    </lineage>
</organism>
<proteinExistence type="predicted"/>
<comment type="caution">
    <text evidence="2">The sequence shown here is derived from an EMBL/GenBank/DDBJ whole genome shotgun (WGS) entry which is preliminary data.</text>
</comment>
<feature type="transmembrane region" description="Helical" evidence="1">
    <location>
        <begin position="74"/>
        <end position="91"/>
    </location>
</feature>
<evidence type="ECO:0000313" key="3">
    <source>
        <dbReference type="Proteomes" id="UP001596091"/>
    </source>
</evidence>
<reference evidence="3" key="1">
    <citation type="journal article" date="2019" name="Int. J. Syst. Evol. Microbiol.">
        <title>The Global Catalogue of Microorganisms (GCM) 10K type strain sequencing project: providing services to taxonomists for standard genome sequencing and annotation.</title>
        <authorList>
            <consortium name="The Broad Institute Genomics Platform"/>
            <consortium name="The Broad Institute Genome Sequencing Center for Infectious Disease"/>
            <person name="Wu L."/>
            <person name="Ma J."/>
        </authorList>
    </citation>
    <scope>NUCLEOTIDE SEQUENCE [LARGE SCALE GENOMIC DNA]</scope>
    <source>
        <strain evidence="3">JCM 4087</strain>
    </source>
</reference>
<evidence type="ECO:0000313" key="2">
    <source>
        <dbReference type="EMBL" id="MFC5860886.1"/>
    </source>
</evidence>
<keyword evidence="1" id="KW-0472">Membrane</keyword>
<dbReference type="EMBL" id="JBHSPH010000001">
    <property type="protein sequence ID" value="MFC5860886.1"/>
    <property type="molecule type" value="Genomic_DNA"/>
</dbReference>
<name>A0ABW1E979_9BACT</name>
<protein>
    <submittedName>
        <fullName evidence="2">Uncharacterized protein</fullName>
    </submittedName>
</protein>
<gene>
    <name evidence="2" type="ORF">ACFPT7_01110</name>
</gene>
<dbReference type="Proteomes" id="UP001596091">
    <property type="component" value="Unassembled WGS sequence"/>
</dbReference>
<keyword evidence="1" id="KW-1133">Transmembrane helix</keyword>
<accession>A0ABW1E979</accession>
<sequence>MRHKNLAILKFFALLFLLPGLAGLVFSAMVSTDYLENLPKSPTPSEQRMTPRNVHGIVIYQTVKEDERLSALEYGSVSIFLVGLVLGVVYLEKWSVVRQAEMESDLLEEAEA</sequence>
<dbReference type="RefSeq" id="WP_263334922.1">
    <property type="nucleotide sequence ID" value="NZ_JAGSYH010000002.1"/>
</dbReference>